<keyword evidence="2" id="KW-1185">Reference proteome</keyword>
<reference evidence="1" key="1">
    <citation type="submission" date="2021-01" db="EMBL/GenBank/DDBJ databases">
        <title>Adiantum capillus-veneris genome.</title>
        <authorList>
            <person name="Fang Y."/>
            <person name="Liao Q."/>
        </authorList>
    </citation>
    <scope>NUCLEOTIDE SEQUENCE</scope>
    <source>
        <strain evidence="1">H3</strain>
        <tissue evidence="1">Leaf</tissue>
    </source>
</reference>
<evidence type="ECO:0000313" key="2">
    <source>
        <dbReference type="Proteomes" id="UP000886520"/>
    </source>
</evidence>
<comment type="caution">
    <text evidence="1">The sequence shown here is derived from an EMBL/GenBank/DDBJ whole genome shotgun (WGS) entry which is preliminary data.</text>
</comment>
<dbReference type="AlphaFoldDB" id="A0A9D4ZR15"/>
<proteinExistence type="predicted"/>
<name>A0A9D4ZR15_ADICA</name>
<accession>A0A9D4ZR15</accession>
<dbReference type="OrthoDB" id="1919444at2759"/>
<organism evidence="1 2">
    <name type="scientific">Adiantum capillus-veneris</name>
    <name type="common">Maidenhair fern</name>
    <dbReference type="NCBI Taxonomy" id="13818"/>
    <lineage>
        <taxon>Eukaryota</taxon>
        <taxon>Viridiplantae</taxon>
        <taxon>Streptophyta</taxon>
        <taxon>Embryophyta</taxon>
        <taxon>Tracheophyta</taxon>
        <taxon>Polypodiopsida</taxon>
        <taxon>Polypodiidae</taxon>
        <taxon>Polypodiales</taxon>
        <taxon>Pteridineae</taxon>
        <taxon>Pteridaceae</taxon>
        <taxon>Vittarioideae</taxon>
        <taxon>Adiantum</taxon>
    </lineage>
</organism>
<protein>
    <submittedName>
        <fullName evidence="1">Uncharacterized protein</fullName>
    </submittedName>
</protein>
<sequence>MKEILKQALSLLGKFQIEGWLKYDGKEMTHAKAEIRRMLIDLDWEAGSSWWQLIRTVQHVENLISRTVCIDESERPHQITPDDERLMELAVENRKFFCIVCTHADNLAKIVDKALQKQHLDELEGQLRKDLSLVQSLNVRIFIVCISFPEGQSTLSPDLESLSKNIRELQFPLLQAYLSQPRGLLDELQIHSFVKEEVSNALEPFVNVKKRHQALDFSQHLVAGTLLPIAGPVMVSFLKTIRYTLKACSEVGLIEDDDDAMNKVMAGVNKHGLSAKIASKEGMITAVHDSLIHIFGEVVFEIAIAEVVSTAAEAALHGALPLVGPAISAAHLPGRFKKIDEKLASKACMLHELWIMQNISGLLGKS</sequence>
<evidence type="ECO:0000313" key="1">
    <source>
        <dbReference type="EMBL" id="KAI5082060.1"/>
    </source>
</evidence>
<gene>
    <name evidence="1" type="ORF">GOP47_0001803</name>
</gene>
<dbReference type="EMBL" id="JABFUD020000003">
    <property type="protein sequence ID" value="KAI5082060.1"/>
    <property type="molecule type" value="Genomic_DNA"/>
</dbReference>
<dbReference type="Proteomes" id="UP000886520">
    <property type="component" value="Chromosome 2"/>
</dbReference>